<keyword evidence="2" id="KW-0808">Transferase</keyword>
<keyword evidence="2" id="KW-0328">Glycosyltransferase</keyword>
<feature type="domain" description="Glycosyltransferase 2-like" evidence="1">
    <location>
        <begin position="4"/>
        <end position="139"/>
    </location>
</feature>
<dbReference type="GO" id="GO:0016757">
    <property type="term" value="F:glycosyltransferase activity"/>
    <property type="evidence" value="ECO:0007669"/>
    <property type="project" value="UniProtKB-KW"/>
</dbReference>
<evidence type="ECO:0000313" key="2">
    <source>
        <dbReference type="EMBL" id="MDZ8117333.1"/>
    </source>
</evidence>
<dbReference type="EC" id="2.4.-.-" evidence="2"/>
<keyword evidence="3" id="KW-1185">Reference proteome</keyword>
<dbReference type="Pfam" id="PF00535">
    <property type="entry name" value="Glycos_transf_2"/>
    <property type="match status" value="1"/>
</dbReference>
<dbReference type="SUPFAM" id="SSF53448">
    <property type="entry name" value="Nucleotide-diphospho-sugar transferases"/>
    <property type="match status" value="1"/>
</dbReference>
<proteinExistence type="predicted"/>
<dbReference type="InterPro" id="IPR029044">
    <property type="entry name" value="Nucleotide-diphossugar_trans"/>
</dbReference>
<dbReference type="EMBL" id="JARVCO010000002">
    <property type="protein sequence ID" value="MDZ8117333.1"/>
    <property type="molecule type" value="Genomic_DNA"/>
</dbReference>
<evidence type="ECO:0000313" key="3">
    <source>
        <dbReference type="Proteomes" id="UP001290861"/>
    </source>
</evidence>
<comment type="caution">
    <text evidence="2">The sequence shown here is derived from an EMBL/GenBank/DDBJ whole genome shotgun (WGS) entry which is preliminary data.</text>
</comment>
<dbReference type="InterPro" id="IPR001173">
    <property type="entry name" value="Glyco_trans_2-like"/>
</dbReference>
<dbReference type="RefSeq" id="WP_322607134.1">
    <property type="nucleotide sequence ID" value="NZ_JARVCO010000002.1"/>
</dbReference>
<accession>A0ABU5MT59</accession>
<reference evidence="2 3" key="1">
    <citation type="journal article" date="2024" name="Appl. Environ. Microbiol.">
        <title>Pontiella agarivorans sp. nov., a novel marine anaerobic bacterium capable of degrading macroalgal polysaccharides and fixing nitrogen.</title>
        <authorList>
            <person name="Liu N."/>
            <person name="Kivenson V."/>
            <person name="Peng X."/>
            <person name="Cui Z."/>
            <person name="Lankiewicz T.S."/>
            <person name="Gosselin K.M."/>
            <person name="English C.J."/>
            <person name="Blair E.M."/>
            <person name="O'Malley M.A."/>
            <person name="Valentine D.L."/>
        </authorList>
    </citation>
    <scope>NUCLEOTIDE SEQUENCE [LARGE SCALE GENOMIC DNA]</scope>
    <source>
        <strain evidence="2 3">NLcol2</strain>
    </source>
</reference>
<protein>
    <submittedName>
        <fullName evidence="2">Glycosyltransferase</fullName>
        <ecNumber evidence="2">2.4.-.-</ecNumber>
    </submittedName>
</protein>
<sequence length="298" mass="34372">MHFSVITPCLNQIEYLKRCIASIHDQVVPGTVSVHHHIQDGGSSDGTIKFLESEINKNAVMEGYRLSFSSGKDRGMYDALNQGIDFLCAEMEDESGIFAWLNCDEQYLPDTLVEVAHAFEQNSSSDFLCGNTLNLDDKYQLLTFKKNPLLRERYVQADFLYVQSAASFFRDKIFRNGLRFGDRWKVVEDSDFFLTLLRHGFRPSRLNKYLAILVMTGNTLSESETGLVELDAWRATMPLSSRLFRIPLNICRYLEKWMHGGYCEKFPLTYSVYTQKTLDTREEITAYNGTFRFTWGVK</sequence>
<organism evidence="2 3">
    <name type="scientific">Pontiella agarivorans</name>
    <dbReference type="NCBI Taxonomy" id="3038953"/>
    <lineage>
        <taxon>Bacteria</taxon>
        <taxon>Pseudomonadati</taxon>
        <taxon>Kiritimatiellota</taxon>
        <taxon>Kiritimatiellia</taxon>
        <taxon>Kiritimatiellales</taxon>
        <taxon>Pontiellaceae</taxon>
        <taxon>Pontiella</taxon>
    </lineage>
</organism>
<gene>
    <name evidence="2" type="ORF">P9H32_01730</name>
</gene>
<dbReference type="Gene3D" id="3.90.550.10">
    <property type="entry name" value="Spore Coat Polysaccharide Biosynthesis Protein SpsA, Chain A"/>
    <property type="match status" value="1"/>
</dbReference>
<dbReference type="Proteomes" id="UP001290861">
    <property type="component" value="Unassembled WGS sequence"/>
</dbReference>
<evidence type="ECO:0000259" key="1">
    <source>
        <dbReference type="Pfam" id="PF00535"/>
    </source>
</evidence>
<name>A0ABU5MT59_9BACT</name>